<organism evidence="4 5">
    <name type="scientific">Durusdinium trenchii</name>
    <dbReference type="NCBI Taxonomy" id="1381693"/>
    <lineage>
        <taxon>Eukaryota</taxon>
        <taxon>Sar</taxon>
        <taxon>Alveolata</taxon>
        <taxon>Dinophyceae</taxon>
        <taxon>Suessiales</taxon>
        <taxon>Symbiodiniaceae</taxon>
        <taxon>Durusdinium</taxon>
    </lineage>
</organism>
<evidence type="ECO:0000259" key="3">
    <source>
        <dbReference type="PROSITE" id="PS51184"/>
    </source>
</evidence>
<keyword evidence="2" id="KW-1133">Transmembrane helix</keyword>
<keyword evidence="2" id="KW-0812">Transmembrane</keyword>
<feature type="compositionally biased region" description="Basic and acidic residues" evidence="1">
    <location>
        <begin position="534"/>
        <end position="548"/>
    </location>
</feature>
<dbReference type="InterPro" id="IPR003347">
    <property type="entry name" value="JmjC_dom"/>
</dbReference>
<dbReference type="Proteomes" id="UP001642464">
    <property type="component" value="Unassembled WGS sequence"/>
</dbReference>
<evidence type="ECO:0000313" key="5">
    <source>
        <dbReference type="Proteomes" id="UP001642464"/>
    </source>
</evidence>
<feature type="compositionally biased region" description="Polar residues" evidence="1">
    <location>
        <begin position="458"/>
        <end position="467"/>
    </location>
</feature>
<evidence type="ECO:0000313" key="4">
    <source>
        <dbReference type="EMBL" id="CAK9022900.1"/>
    </source>
</evidence>
<dbReference type="EMBL" id="CAXAMM010010269">
    <property type="protein sequence ID" value="CAK9022900.1"/>
    <property type="molecule type" value="Genomic_DNA"/>
</dbReference>
<reference evidence="4 5" key="1">
    <citation type="submission" date="2024-02" db="EMBL/GenBank/DDBJ databases">
        <authorList>
            <person name="Chen Y."/>
            <person name="Shah S."/>
            <person name="Dougan E. K."/>
            <person name="Thang M."/>
            <person name="Chan C."/>
        </authorList>
    </citation>
    <scope>NUCLEOTIDE SEQUENCE [LARGE SCALE GENOMIC DNA]</scope>
</reference>
<feature type="domain" description="JmjC" evidence="3">
    <location>
        <begin position="210"/>
        <end position="393"/>
    </location>
</feature>
<keyword evidence="5" id="KW-1185">Reference proteome</keyword>
<evidence type="ECO:0000256" key="1">
    <source>
        <dbReference type="SAM" id="MobiDB-lite"/>
    </source>
</evidence>
<comment type="caution">
    <text evidence="4">The sequence shown here is derived from an EMBL/GenBank/DDBJ whole genome shotgun (WGS) entry which is preliminary data.</text>
</comment>
<feature type="region of interest" description="Disordered" evidence="1">
    <location>
        <begin position="433"/>
        <end position="548"/>
    </location>
</feature>
<dbReference type="InterPro" id="IPR050910">
    <property type="entry name" value="JMJD6_ArgDemeth/LysHydrox"/>
</dbReference>
<gene>
    <name evidence="4" type="ORF">SCF082_LOCUS15971</name>
</gene>
<dbReference type="SUPFAM" id="SSF51197">
    <property type="entry name" value="Clavaminate synthase-like"/>
    <property type="match status" value="1"/>
</dbReference>
<dbReference type="Gene3D" id="2.60.120.650">
    <property type="entry name" value="Cupin"/>
    <property type="match status" value="1"/>
</dbReference>
<protein>
    <submittedName>
        <fullName evidence="4">F-box protein At1g78280</fullName>
    </submittedName>
</protein>
<sequence length="548" mass="60311">MVRRALINICCIGMLGAKVALLLVVEVSGSSPGAWPTWNHLQQYLSTLMNAVREGMGGDHGDHSHFLHHEAAPWTKAHVAGREALGVEFEMKGESRQRRIVPKVDLSNFSLELFERDFHHQRPMVLRGLVPRWPATKEWTWEQLTDPKGKYGRFQLDKHLVHYFSEHGQNENLFLENIILQQPFARDCPLGSVSQQGNGPKQLLGRNFLPRLNEAWTEAKNKAVQEGLLEGNFAESVQGFVIAGPAGAGGMLHVDPDSTSYWNALVHGRKRWMFLTYEELTALADLIVSNGLAEEAANLTQARPLVQATTKSVKKLLKKVPAIYWFGKLLPLLEKANVDFARSEVVVQGGELVYGPPDVWHIALALEDSICCSEQMIDEGNLLRFVQDEGQSYEPSFAFLGCQAAKKHWPELMEPLASFCDRAEKDLRREARLQHPAKKGTPKVDEPSCVGPGRPVDSLSTPASRGSDSMEVDAGAGSAKAVPDASADQAMPPGEATEVDASMPGELEGQAASFDPYLASAEADEAGGGQLSRQKQEDLAHCDGRRCR</sequence>
<name>A0ABP0K7Z3_9DINO</name>
<proteinExistence type="predicted"/>
<accession>A0ABP0K7Z3</accession>
<keyword evidence="2" id="KW-0472">Membrane</keyword>
<dbReference type="PROSITE" id="PS51184">
    <property type="entry name" value="JMJC"/>
    <property type="match status" value="1"/>
</dbReference>
<dbReference type="PANTHER" id="PTHR12480">
    <property type="entry name" value="ARGININE DEMETHYLASE AND LYSYL-HYDROXYLASE JMJD"/>
    <property type="match status" value="1"/>
</dbReference>
<feature type="transmembrane region" description="Helical" evidence="2">
    <location>
        <begin position="5"/>
        <end position="25"/>
    </location>
</feature>
<evidence type="ECO:0000256" key="2">
    <source>
        <dbReference type="SAM" id="Phobius"/>
    </source>
</evidence>